<reference evidence="1 2" key="1">
    <citation type="submission" date="2018-03" db="EMBL/GenBank/DDBJ databases">
        <title>Genome sequence of Clostridium liquoris DSM 100320.</title>
        <authorList>
            <person name="Poehlein A."/>
            <person name="Daniel R."/>
        </authorList>
    </citation>
    <scope>NUCLEOTIDE SEQUENCE [LARGE SCALE GENOMIC DNA]</scope>
    <source>
        <strain evidence="1 2">DSM 100320</strain>
    </source>
</reference>
<sequence length="576" mass="69110">MNNNKVTKEFVKRDIFYNNGLVNLKIYLEDYNIEGLYCQLSNEKLILQFSQENEDEYYNKLFKKFIINNNIVFQTDNDRLYWDIDNNRFVYDRKYDIKGKSSGNDVKYSYKYITPAEIKITTEELFSKYVEFAKENNLNEGNKNEDEKIFKKDDKFKDDNKCYIPVFMTKSEFIESYMEYSVKEDMLNFDSKIHQFEDGGFCFRDMLNNKNNFIDKWDALIYWYGVKIKRFFNSSYFIYINSIDLLALYEMKKYLNINDDPVQVKDENKGTLKSIPTNIDLSYQLKYDGIKNEDFYISNTAVEFQVKFFMYLASRINHIEEIYKNEDRERIKKRKEKLYNSLPKISFVVYTEDGNMKSSLEEYTKAYRIIRFFTRLTNIEFLDSTMFKYLAEIMTTISMSKDEKEKINLNIKKFCDNMLKFIDMRKVYYEVSYKMLKKDKGRLGSGIYDFENIYLNELGRGDYVMSLHSKSKELGEGIGLFAANLEDKDLLFKLRNVKNHKQMVAYFKDLKFTILKKKSEAKFTKEFNEVMEEILLNMEESPESWEIIRDYISIYAIDKYRLTIFAKQKQLSKGGK</sequence>
<evidence type="ECO:0000313" key="1">
    <source>
        <dbReference type="EMBL" id="PRR77944.1"/>
    </source>
</evidence>
<gene>
    <name evidence="1" type="ORF">CLLI_20390</name>
</gene>
<evidence type="ECO:0000313" key="2">
    <source>
        <dbReference type="Proteomes" id="UP000239706"/>
    </source>
</evidence>
<name>A0A2T0B217_9CLOT</name>
<dbReference type="AlphaFoldDB" id="A0A2T0B217"/>
<evidence type="ECO:0008006" key="3">
    <source>
        <dbReference type="Google" id="ProtNLM"/>
    </source>
</evidence>
<proteinExistence type="predicted"/>
<dbReference type="OrthoDB" id="1880051at2"/>
<protein>
    <recommendedName>
        <fullName evidence="3">CRISPR-associated protein</fullName>
    </recommendedName>
</protein>
<keyword evidence="2" id="KW-1185">Reference proteome</keyword>
<dbReference type="RefSeq" id="WP_106064118.1">
    <property type="nucleotide sequence ID" value="NZ_PVXO01000054.1"/>
</dbReference>
<accession>A0A2T0B217</accession>
<dbReference type="EMBL" id="PVXO01000054">
    <property type="protein sequence ID" value="PRR77944.1"/>
    <property type="molecule type" value="Genomic_DNA"/>
</dbReference>
<comment type="caution">
    <text evidence="1">The sequence shown here is derived from an EMBL/GenBank/DDBJ whole genome shotgun (WGS) entry which is preliminary data.</text>
</comment>
<organism evidence="1 2">
    <name type="scientific">Clostridium liquoris</name>
    <dbReference type="NCBI Taxonomy" id="1289519"/>
    <lineage>
        <taxon>Bacteria</taxon>
        <taxon>Bacillati</taxon>
        <taxon>Bacillota</taxon>
        <taxon>Clostridia</taxon>
        <taxon>Eubacteriales</taxon>
        <taxon>Clostridiaceae</taxon>
        <taxon>Clostridium</taxon>
    </lineage>
</organism>
<dbReference type="Proteomes" id="UP000239706">
    <property type="component" value="Unassembled WGS sequence"/>
</dbReference>